<dbReference type="NCBIfam" id="NF008033">
    <property type="entry name" value="PRK10765.1"/>
    <property type="match status" value="1"/>
</dbReference>
<keyword evidence="5" id="KW-0521">NADP</keyword>
<keyword evidence="2 5" id="KW-0285">Flavoprotein</keyword>
<evidence type="ECO:0000256" key="1">
    <source>
        <dbReference type="ARBA" id="ARBA00008366"/>
    </source>
</evidence>
<dbReference type="PANTHER" id="PTHR43425:SF3">
    <property type="entry name" value="NADPH-DEPENDENT OXIDOREDUCTASE"/>
    <property type="match status" value="1"/>
</dbReference>
<dbReference type="InterPro" id="IPR016446">
    <property type="entry name" value="Flavin_OxRdtase_Frp"/>
</dbReference>
<dbReference type="CDD" id="cd02146">
    <property type="entry name" value="NfsA-like"/>
    <property type="match status" value="1"/>
</dbReference>
<dbReference type="RefSeq" id="WP_089753148.1">
    <property type="nucleotide sequence ID" value="NZ_FOOG01000032.1"/>
</dbReference>
<gene>
    <name evidence="7" type="ORF">SAMN05216353_13226</name>
</gene>
<comment type="similarity">
    <text evidence="1 5">Belongs to the flavin oxidoreductase frp family.</text>
</comment>
<accession>A0A1I2QQR1</accession>
<protein>
    <submittedName>
        <fullName evidence="7">FMN reductase (NADPH)</fullName>
    </submittedName>
</protein>
<dbReference type="InterPro" id="IPR000415">
    <property type="entry name" value="Nitroreductase-like"/>
</dbReference>
<dbReference type="SUPFAM" id="SSF55469">
    <property type="entry name" value="FMN-dependent nitroreductase-like"/>
    <property type="match status" value="1"/>
</dbReference>
<evidence type="ECO:0000256" key="2">
    <source>
        <dbReference type="ARBA" id="ARBA00022630"/>
    </source>
</evidence>
<evidence type="ECO:0000256" key="3">
    <source>
        <dbReference type="ARBA" id="ARBA00022643"/>
    </source>
</evidence>
<dbReference type="OrthoDB" id="9775805at2"/>
<dbReference type="PANTHER" id="PTHR43425">
    <property type="entry name" value="OXYGEN-INSENSITIVE NADPH NITROREDUCTASE"/>
    <property type="match status" value="1"/>
</dbReference>
<keyword evidence="8" id="KW-1185">Reference proteome</keyword>
<dbReference type="AlphaFoldDB" id="A0A1I2QQR1"/>
<evidence type="ECO:0000313" key="7">
    <source>
        <dbReference type="EMBL" id="SFG28597.1"/>
    </source>
</evidence>
<dbReference type="PIRSF" id="PIRSF005426">
    <property type="entry name" value="Frp"/>
    <property type="match status" value="1"/>
</dbReference>
<dbReference type="EMBL" id="FOOG01000032">
    <property type="protein sequence ID" value="SFG28597.1"/>
    <property type="molecule type" value="Genomic_DNA"/>
</dbReference>
<evidence type="ECO:0000313" key="8">
    <source>
        <dbReference type="Proteomes" id="UP000198897"/>
    </source>
</evidence>
<feature type="domain" description="Nitroreductase" evidence="6">
    <location>
        <begin position="8"/>
        <end position="156"/>
    </location>
</feature>
<evidence type="ECO:0000256" key="5">
    <source>
        <dbReference type="PIRNR" id="PIRNR005426"/>
    </source>
</evidence>
<evidence type="ECO:0000256" key="4">
    <source>
        <dbReference type="ARBA" id="ARBA00023002"/>
    </source>
</evidence>
<dbReference type="GO" id="GO:0016491">
    <property type="term" value="F:oxidoreductase activity"/>
    <property type="evidence" value="ECO:0007669"/>
    <property type="project" value="UniProtKB-UniRule"/>
</dbReference>
<keyword evidence="4 5" id="KW-0560">Oxidoreductase</keyword>
<dbReference type="Proteomes" id="UP000198897">
    <property type="component" value="Unassembled WGS sequence"/>
</dbReference>
<keyword evidence="3 5" id="KW-0288">FMN</keyword>
<proteinExistence type="inferred from homology"/>
<sequence length="245" mass="27962">MNQTIETILNHRSIRKFKDIPLTDEQLDTMLSAAQQASTSSYMMAYSIIGVTDPEKKEKLAEITGQKYVKNNGHLFIYCADLHRPVMMASDEEYEQMLANLENSEHFLVSSVDAALAAQNAAIAAESMDLGICYIGSIRNNLSQVDELLSLPKHVIPLFGMVTGVPDHQPERKPRLPQKGIYFENEYKESTQAVESFDAHIKEYYQSRSSNNRIDSWTDQMLRRFTTPMRMDVTDLVQKKGFNKR</sequence>
<evidence type="ECO:0000259" key="6">
    <source>
        <dbReference type="Pfam" id="PF00881"/>
    </source>
</evidence>
<dbReference type="Gene3D" id="3.40.109.10">
    <property type="entry name" value="NADH Oxidase"/>
    <property type="match status" value="1"/>
</dbReference>
<dbReference type="Pfam" id="PF00881">
    <property type="entry name" value="Nitroreductase"/>
    <property type="match status" value="1"/>
</dbReference>
<reference evidence="8" key="1">
    <citation type="submission" date="2016-10" db="EMBL/GenBank/DDBJ databases">
        <authorList>
            <person name="Varghese N."/>
            <person name="Submissions S."/>
        </authorList>
    </citation>
    <scope>NUCLEOTIDE SEQUENCE [LARGE SCALE GENOMIC DNA]</scope>
    <source>
        <strain evidence="8">FP5</strain>
    </source>
</reference>
<name>A0A1I2QQR1_9BACI</name>
<organism evidence="7 8">
    <name type="scientific">Halobacillus alkaliphilus</name>
    <dbReference type="NCBI Taxonomy" id="396056"/>
    <lineage>
        <taxon>Bacteria</taxon>
        <taxon>Bacillati</taxon>
        <taxon>Bacillota</taxon>
        <taxon>Bacilli</taxon>
        <taxon>Bacillales</taxon>
        <taxon>Bacillaceae</taxon>
        <taxon>Halobacillus</taxon>
    </lineage>
</organism>
<dbReference type="InterPro" id="IPR029479">
    <property type="entry name" value="Nitroreductase"/>
</dbReference>